<dbReference type="Pfam" id="PF01471">
    <property type="entry name" value="PG_binding_1"/>
    <property type="match status" value="2"/>
</dbReference>
<feature type="signal peptide" evidence="2">
    <location>
        <begin position="1"/>
        <end position="22"/>
    </location>
</feature>
<protein>
    <recommendedName>
        <fullName evidence="3">Peptidoglycan binding-like domain-containing protein</fullName>
    </recommendedName>
</protein>
<dbReference type="InterPro" id="IPR002477">
    <property type="entry name" value="Peptidoglycan-bd-like"/>
</dbReference>
<evidence type="ECO:0000313" key="5">
    <source>
        <dbReference type="Proteomes" id="UP000095463"/>
    </source>
</evidence>
<sequence>MLRYPILAAFCLIWLSGSHAFAQPITADADCKSVQGALKSKGYSIAVDGQCGRKTSEAIAAYQADAGLGVTGRLTKDQAGELIGMPVTSSTVVVATVDEHYQQLIGTWKGTYYCAEVEAGATLTFRQDNPNKALLKGEFKFYPTSRSPSSVKTGSYDFYAQPSGDDAITIKPLNWIVRPAGYRFFSTTISPSTDGTEASGTVNHRTCGRIQLSRVGNPIAYGTTSMAEAVPPAADTSADNVLMQGATAAAGANAAGDCAEIQQALTALGYRPGSDGRCDKATNIAIKAYQKFLGVKPTGTLDIGYRKALLQRAATAEPKVETSSAPTVQQVETQTPVTSDADAIDCSMLSGPAKSDCGTANAWAKNFAFNADTARSAAARICRDMLESSLTELVVIRCVAAAYVLRSDVTKQWEGIGGLVARSTSCQAALTELSAIGREAAAGTGNARTWTTTHGRCMSVIQIAENRGARPSWAECVVGTEPAAFVADCDPDPAVREALQLGWRQGLADCETGAVPTGALAALTDLATTSGRQAASITCEQVVLKLLADGELTPATAQRARARIGVAEAAAAERKRVAEEEKRRVEIARRKAETEAIQREAEASIARARAEAEEAEKEQAARAGLLAGLLGSSEYEGTARAIEAGDPFEFDDVSLLFTGGVAAALTNCPNRLDAGQALELGSFVLSATMQAGGGNQYNAPDISDMMTDAAGAQAIFAAGAYSAKAMGCSEPATTELLANILEVVRSNKRGANGTQATFIATCTPVHGEASCMCVAEAGRASYPNLYQLPYSRELLYDIMQRNPMAALVMLGCGIQRY</sequence>
<feature type="domain" description="Peptidoglycan binding-like" evidence="3">
    <location>
        <begin position="259"/>
        <end position="308"/>
    </location>
</feature>
<gene>
    <name evidence="4" type="ORF">VW23_015120</name>
</gene>
<dbReference type="SUPFAM" id="SSF47090">
    <property type="entry name" value="PGBD-like"/>
    <property type="match status" value="2"/>
</dbReference>
<accession>A0A1E5XSW6</accession>
<evidence type="ECO:0000313" key="4">
    <source>
        <dbReference type="EMBL" id="OEO31663.1"/>
    </source>
</evidence>
<dbReference type="EMBL" id="LAJE02000150">
    <property type="protein sequence ID" value="OEO31663.1"/>
    <property type="molecule type" value="Genomic_DNA"/>
</dbReference>
<dbReference type="RefSeq" id="WP_069909157.1">
    <property type="nucleotide sequence ID" value="NZ_LAJE02000150.1"/>
</dbReference>
<dbReference type="InterPro" id="IPR036366">
    <property type="entry name" value="PGBDSf"/>
</dbReference>
<feature type="coiled-coil region" evidence="1">
    <location>
        <begin position="575"/>
        <end position="623"/>
    </location>
</feature>
<dbReference type="AlphaFoldDB" id="A0A1E5XSW6"/>
<keyword evidence="1" id="KW-0175">Coiled coil</keyword>
<organism evidence="4 5">
    <name type="scientific">Devosia insulae DS-56</name>
    <dbReference type="NCBI Taxonomy" id="1116389"/>
    <lineage>
        <taxon>Bacteria</taxon>
        <taxon>Pseudomonadati</taxon>
        <taxon>Pseudomonadota</taxon>
        <taxon>Alphaproteobacteria</taxon>
        <taxon>Hyphomicrobiales</taxon>
        <taxon>Devosiaceae</taxon>
        <taxon>Devosia</taxon>
    </lineage>
</organism>
<comment type="caution">
    <text evidence="4">The sequence shown here is derived from an EMBL/GenBank/DDBJ whole genome shotgun (WGS) entry which is preliminary data.</text>
</comment>
<evidence type="ECO:0000256" key="2">
    <source>
        <dbReference type="SAM" id="SignalP"/>
    </source>
</evidence>
<keyword evidence="2" id="KW-0732">Signal</keyword>
<dbReference type="Proteomes" id="UP000095463">
    <property type="component" value="Unassembled WGS sequence"/>
</dbReference>
<name>A0A1E5XSW6_9HYPH</name>
<dbReference type="Gene3D" id="1.10.101.10">
    <property type="entry name" value="PGBD-like superfamily/PGBD"/>
    <property type="match status" value="2"/>
</dbReference>
<feature type="chain" id="PRO_5009190479" description="Peptidoglycan binding-like domain-containing protein" evidence="2">
    <location>
        <begin position="23"/>
        <end position="817"/>
    </location>
</feature>
<evidence type="ECO:0000256" key="1">
    <source>
        <dbReference type="SAM" id="Coils"/>
    </source>
</evidence>
<proteinExistence type="predicted"/>
<keyword evidence="5" id="KW-1185">Reference proteome</keyword>
<feature type="domain" description="Peptidoglycan binding-like" evidence="3">
    <location>
        <begin position="30"/>
        <end position="77"/>
    </location>
</feature>
<dbReference type="InterPro" id="IPR036365">
    <property type="entry name" value="PGBD-like_sf"/>
</dbReference>
<reference evidence="4 5" key="1">
    <citation type="journal article" date="2015" name="Genome Announc.">
        <title>Genome Assemblies of Three Soil-Associated Devosia species: D. insulae, D. limi, and D. soli.</title>
        <authorList>
            <person name="Hassan Y.I."/>
            <person name="Lepp D."/>
            <person name="Zhou T."/>
        </authorList>
    </citation>
    <scope>NUCLEOTIDE SEQUENCE [LARGE SCALE GENOMIC DNA]</scope>
    <source>
        <strain evidence="4 5">DS-56</strain>
    </source>
</reference>
<evidence type="ECO:0000259" key="3">
    <source>
        <dbReference type="Pfam" id="PF01471"/>
    </source>
</evidence>